<proteinExistence type="predicted"/>
<gene>
    <name evidence="1" type="ORF">AWB72_02291</name>
</gene>
<sequence length="75" mass="7358">MRRKSSGAAVVAVLVGVAVAVTLYIASFGKSSHHAQDSSAAGHAIATQDLSASDAAFSAATTDSASGPRAQTAAR</sequence>
<protein>
    <submittedName>
        <fullName evidence="1">Uncharacterized protein</fullName>
    </submittedName>
</protein>
<reference evidence="1 2" key="1">
    <citation type="submission" date="2016-01" db="EMBL/GenBank/DDBJ databases">
        <authorList>
            <person name="Peeters C."/>
        </authorList>
    </citation>
    <scope>NUCLEOTIDE SEQUENCE [LARGE SCALE GENOMIC DNA]</scope>
    <source>
        <strain evidence="1">LMG 29315</strain>
    </source>
</reference>
<name>A0A658QWD4_9BURK</name>
<dbReference type="AlphaFoldDB" id="A0A658QWD4"/>
<dbReference type="Proteomes" id="UP000198263">
    <property type="component" value="Unassembled WGS sequence"/>
</dbReference>
<organism evidence="1 2">
    <name type="scientific">Caballeronia concitans</name>
    <dbReference type="NCBI Taxonomy" id="1777133"/>
    <lineage>
        <taxon>Bacteria</taxon>
        <taxon>Pseudomonadati</taxon>
        <taxon>Pseudomonadota</taxon>
        <taxon>Betaproteobacteria</taxon>
        <taxon>Burkholderiales</taxon>
        <taxon>Burkholderiaceae</taxon>
        <taxon>Caballeronia</taxon>
    </lineage>
</organism>
<keyword evidence="2" id="KW-1185">Reference proteome</keyword>
<evidence type="ECO:0000313" key="1">
    <source>
        <dbReference type="EMBL" id="SAL28330.1"/>
    </source>
</evidence>
<evidence type="ECO:0000313" key="2">
    <source>
        <dbReference type="Proteomes" id="UP000198263"/>
    </source>
</evidence>
<accession>A0A658QWD4</accession>
<comment type="caution">
    <text evidence="1">The sequence shown here is derived from an EMBL/GenBank/DDBJ whole genome shotgun (WGS) entry which is preliminary data.</text>
</comment>
<dbReference type="EMBL" id="FCNV02000003">
    <property type="protein sequence ID" value="SAL28330.1"/>
    <property type="molecule type" value="Genomic_DNA"/>
</dbReference>
<dbReference type="RefSeq" id="WP_040052275.1">
    <property type="nucleotide sequence ID" value="NZ_FCNV02000003.1"/>
</dbReference>